<protein>
    <recommendedName>
        <fullName evidence="7">G-protein coupled receptors family 1 profile domain-containing protein</fullName>
    </recommendedName>
</protein>
<feature type="transmembrane region" description="Helical" evidence="6">
    <location>
        <begin position="262"/>
        <end position="282"/>
    </location>
</feature>
<keyword evidence="9" id="KW-1185">Reference proteome</keyword>
<dbReference type="Proteomes" id="UP001054902">
    <property type="component" value="Unassembled WGS sequence"/>
</dbReference>
<dbReference type="PROSITE" id="PS50262">
    <property type="entry name" value="G_PROTEIN_RECEP_F1_2"/>
    <property type="match status" value="1"/>
</dbReference>
<evidence type="ECO:0000256" key="1">
    <source>
        <dbReference type="ARBA" id="ARBA00004141"/>
    </source>
</evidence>
<accession>A0AAD3HA64</accession>
<keyword evidence="2 6" id="KW-0812">Transmembrane</keyword>
<evidence type="ECO:0000259" key="7">
    <source>
        <dbReference type="PROSITE" id="PS50262"/>
    </source>
</evidence>
<proteinExistence type="predicted"/>
<dbReference type="Gene3D" id="1.20.1070.10">
    <property type="entry name" value="Rhodopsin 7-helix transmembrane proteins"/>
    <property type="match status" value="1"/>
</dbReference>
<feature type="region of interest" description="Disordered" evidence="5">
    <location>
        <begin position="366"/>
        <end position="401"/>
    </location>
</feature>
<dbReference type="PANTHER" id="PTHR23112">
    <property type="entry name" value="G PROTEIN-COUPLED RECEPTOR 157-RELATED"/>
    <property type="match status" value="1"/>
</dbReference>
<evidence type="ECO:0000256" key="5">
    <source>
        <dbReference type="SAM" id="MobiDB-lite"/>
    </source>
</evidence>
<feature type="transmembrane region" description="Helical" evidence="6">
    <location>
        <begin position="189"/>
        <end position="213"/>
    </location>
</feature>
<feature type="transmembrane region" description="Helical" evidence="6">
    <location>
        <begin position="128"/>
        <end position="146"/>
    </location>
</feature>
<gene>
    <name evidence="8" type="ORF">CTEN210_12758</name>
</gene>
<feature type="transmembrane region" description="Helical" evidence="6">
    <location>
        <begin position="86"/>
        <end position="108"/>
    </location>
</feature>
<name>A0AAD3HA64_9STRA</name>
<feature type="transmembrane region" description="Helical" evidence="6">
    <location>
        <begin position="234"/>
        <end position="256"/>
    </location>
</feature>
<dbReference type="GO" id="GO:0005886">
    <property type="term" value="C:plasma membrane"/>
    <property type="evidence" value="ECO:0007669"/>
    <property type="project" value="TreeGrafter"/>
</dbReference>
<keyword evidence="4 6" id="KW-0472">Membrane</keyword>
<dbReference type="SUPFAM" id="SSF81321">
    <property type="entry name" value="Family A G protein-coupled receptor-like"/>
    <property type="match status" value="1"/>
</dbReference>
<evidence type="ECO:0000313" key="9">
    <source>
        <dbReference type="Proteomes" id="UP001054902"/>
    </source>
</evidence>
<organism evidence="8 9">
    <name type="scientific">Chaetoceros tenuissimus</name>
    <dbReference type="NCBI Taxonomy" id="426638"/>
    <lineage>
        <taxon>Eukaryota</taxon>
        <taxon>Sar</taxon>
        <taxon>Stramenopiles</taxon>
        <taxon>Ochrophyta</taxon>
        <taxon>Bacillariophyta</taxon>
        <taxon>Coscinodiscophyceae</taxon>
        <taxon>Chaetocerotophycidae</taxon>
        <taxon>Chaetocerotales</taxon>
        <taxon>Chaetocerotaceae</taxon>
        <taxon>Chaetoceros</taxon>
    </lineage>
</organism>
<dbReference type="InterPro" id="IPR017452">
    <property type="entry name" value="GPCR_Rhodpsn_7TM"/>
</dbReference>
<comment type="subcellular location">
    <subcellularLocation>
        <location evidence="1">Membrane</location>
        <topology evidence="1">Multi-pass membrane protein</topology>
    </subcellularLocation>
</comment>
<dbReference type="Pfam" id="PF05296">
    <property type="entry name" value="TAS2R"/>
    <property type="match status" value="1"/>
</dbReference>
<evidence type="ECO:0000256" key="4">
    <source>
        <dbReference type="ARBA" id="ARBA00023136"/>
    </source>
</evidence>
<evidence type="ECO:0000256" key="3">
    <source>
        <dbReference type="ARBA" id="ARBA00022989"/>
    </source>
</evidence>
<feature type="domain" description="G-protein coupled receptors family 1 profile" evidence="7">
    <location>
        <begin position="24"/>
        <end position="282"/>
    </location>
</feature>
<dbReference type="InterPro" id="IPR007960">
    <property type="entry name" value="TAS2R"/>
</dbReference>
<dbReference type="CDD" id="cd00637">
    <property type="entry name" value="7tm_classA_rhodopsin-like"/>
    <property type="match status" value="1"/>
</dbReference>
<feature type="transmembrane region" description="Helical" evidence="6">
    <location>
        <begin position="6"/>
        <end position="33"/>
    </location>
</feature>
<reference evidence="8 9" key="1">
    <citation type="journal article" date="2021" name="Sci. Rep.">
        <title>The genome of the diatom Chaetoceros tenuissimus carries an ancient integrated fragment of an extant virus.</title>
        <authorList>
            <person name="Hongo Y."/>
            <person name="Kimura K."/>
            <person name="Takaki Y."/>
            <person name="Yoshida Y."/>
            <person name="Baba S."/>
            <person name="Kobayashi G."/>
            <person name="Nagasaki K."/>
            <person name="Hano T."/>
            <person name="Tomaru Y."/>
        </authorList>
    </citation>
    <scope>NUCLEOTIDE SEQUENCE [LARGE SCALE GENOMIC DNA]</scope>
    <source>
        <strain evidence="8 9">NIES-3715</strain>
    </source>
</reference>
<comment type="caution">
    <text evidence="8">The sequence shown here is derived from an EMBL/GenBank/DDBJ whole genome shotgun (WGS) entry which is preliminary data.</text>
</comment>
<evidence type="ECO:0000256" key="6">
    <source>
        <dbReference type="SAM" id="Phobius"/>
    </source>
</evidence>
<keyword evidence="3 6" id="KW-1133">Transmembrane helix</keyword>
<evidence type="ECO:0000256" key="2">
    <source>
        <dbReference type="ARBA" id="ARBA00022692"/>
    </source>
</evidence>
<dbReference type="GO" id="GO:0004930">
    <property type="term" value="F:G protein-coupled receptor activity"/>
    <property type="evidence" value="ECO:0007669"/>
    <property type="project" value="InterPro"/>
</dbReference>
<dbReference type="PANTHER" id="PTHR23112:SF0">
    <property type="entry name" value="TRANSMEMBRANE PROTEIN 116"/>
    <property type="match status" value="1"/>
</dbReference>
<dbReference type="AlphaFoldDB" id="A0AAD3HA64"/>
<evidence type="ECO:0000313" key="8">
    <source>
        <dbReference type="EMBL" id="GFH56282.1"/>
    </source>
</evidence>
<dbReference type="GO" id="GO:0007189">
    <property type="term" value="P:adenylate cyclase-activating G protein-coupled receptor signaling pathway"/>
    <property type="evidence" value="ECO:0007669"/>
    <property type="project" value="TreeGrafter"/>
</dbReference>
<sequence length="401" mass="44756">MVPKNIIAAQVVKSITASVSCFASSFLCFTIWSSPNGLSSPYSRIIFGLSIADILQSIGFLFGQVLSPADTPDAIFSRGTVASCEAIGYIFIVGLCAILWYTLFLTYYFLKRVKYKKTPKEFAKKEEYYITLFIWMYAVTFASVALKAEEINATSYGATCYLKPLPRECATDESVECVRGDKAIVLESIGAGVLIFVFVSLLFVLISFTCHVYNVEKHLEGNELTKRAMHQSMLYILAFMLVYAGPIIMMFLNLFGNDRSTAKFWLVSVFYPIGGFLNMLIYTRPKVQALKEVEPQLPVFICFLCVILAGGEVPSSLVDYNPNAPHRSVSQSRIPQTAQRLGWPTHSADLHQALDDYIKALFERGNEEEKEDIAPDSNSKDSSRQVAFEENDAEACTIDNV</sequence>
<feature type="transmembrane region" description="Helical" evidence="6">
    <location>
        <begin position="45"/>
        <end position="66"/>
    </location>
</feature>
<dbReference type="EMBL" id="BLLK01000051">
    <property type="protein sequence ID" value="GFH56282.1"/>
    <property type="molecule type" value="Genomic_DNA"/>
</dbReference>